<comment type="caution">
    <text evidence="3">The sequence shown here is derived from an EMBL/GenBank/DDBJ whole genome shotgun (WGS) entry which is preliminary data.</text>
</comment>
<dbReference type="CDD" id="cd13578">
    <property type="entry name" value="PBP2_Bug27"/>
    <property type="match status" value="1"/>
</dbReference>
<keyword evidence="2" id="KW-0732">Signal</keyword>
<evidence type="ECO:0000256" key="2">
    <source>
        <dbReference type="SAM" id="SignalP"/>
    </source>
</evidence>
<accession>A0ABW1TY03</accession>
<keyword evidence="4" id="KW-1185">Reference proteome</keyword>
<dbReference type="RefSeq" id="WP_371437268.1">
    <property type="nucleotide sequence ID" value="NZ_JBHSRS010000018.1"/>
</dbReference>
<evidence type="ECO:0000313" key="3">
    <source>
        <dbReference type="EMBL" id="MFC6281657.1"/>
    </source>
</evidence>
<evidence type="ECO:0000256" key="1">
    <source>
        <dbReference type="ARBA" id="ARBA00006987"/>
    </source>
</evidence>
<organism evidence="3 4">
    <name type="scientific">Polaromonas aquatica</name>
    <dbReference type="NCBI Taxonomy" id="332657"/>
    <lineage>
        <taxon>Bacteria</taxon>
        <taxon>Pseudomonadati</taxon>
        <taxon>Pseudomonadota</taxon>
        <taxon>Betaproteobacteria</taxon>
        <taxon>Burkholderiales</taxon>
        <taxon>Comamonadaceae</taxon>
        <taxon>Polaromonas</taxon>
    </lineage>
</organism>
<dbReference type="EMBL" id="JBHSRS010000018">
    <property type="protein sequence ID" value="MFC6281657.1"/>
    <property type="molecule type" value="Genomic_DNA"/>
</dbReference>
<name>A0ABW1TY03_9BURK</name>
<dbReference type="PIRSF" id="PIRSF017082">
    <property type="entry name" value="YflP"/>
    <property type="match status" value="1"/>
</dbReference>
<dbReference type="Pfam" id="PF03401">
    <property type="entry name" value="TctC"/>
    <property type="match status" value="1"/>
</dbReference>
<dbReference type="Proteomes" id="UP001596270">
    <property type="component" value="Unassembled WGS sequence"/>
</dbReference>
<dbReference type="SUPFAM" id="SSF53850">
    <property type="entry name" value="Periplasmic binding protein-like II"/>
    <property type="match status" value="1"/>
</dbReference>
<feature type="chain" id="PRO_5046478805" evidence="2">
    <location>
        <begin position="27"/>
        <end position="327"/>
    </location>
</feature>
<dbReference type="PANTHER" id="PTHR42928">
    <property type="entry name" value="TRICARBOXYLATE-BINDING PROTEIN"/>
    <property type="match status" value="1"/>
</dbReference>
<reference evidence="4" key="1">
    <citation type="journal article" date="2019" name="Int. J. Syst. Evol. Microbiol.">
        <title>The Global Catalogue of Microorganisms (GCM) 10K type strain sequencing project: providing services to taxonomists for standard genome sequencing and annotation.</title>
        <authorList>
            <consortium name="The Broad Institute Genomics Platform"/>
            <consortium name="The Broad Institute Genome Sequencing Center for Infectious Disease"/>
            <person name="Wu L."/>
            <person name="Ma J."/>
        </authorList>
    </citation>
    <scope>NUCLEOTIDE SEQUENCE [LARGE SCALE GENOMIC DNA]</scope>
    <source>
        <strain evidence="4">CCUG 39402</strain>
    </source>
</reference>
<dbReference type="InterPro" id="IPR005064">
    <property type="entry name" value="BUG"/>
</dbReference>
<dbReference type="Gene3D" id="3.40.190.150">
    <property type="entry name" value="Bordetella uptake gene, domain 1"/>
    <property type="match status" value="1"/>
</dbReference>
<dbReference type="PANTHER" id="PTHR42928:SF5">
    <property type="entry name" value="BLR1237 PROTEIN"/>
    <property type="match status" value="1"/>
</dbReference>
<dbReference type="Gene3D" id="3.40.190.10">
    <property type="entry name" value="Periplasmic binding protein-like II"/>
    <property type="match status" value="1"/>
</dbReference>
<comment type="similarity">
    <text evidence="1">Belongs to the UPF0065 (bug) family.</text>
</comment>
<sequence length="327" mass="34396">MTVFKTSLAALLLACTAMGAAPAALAQNYPNKPIRIVVPYPAGGGIDVLSRVIGERLGRSLGQPVLVDNKPGAGTLVAAEFVARAPADGYTLMVTTDSTLTINQHLYARLPYDPVKDFAPITQLVVLNQLLLANPAVPANNLKELIAYAKANPGKLNYASYGSGSQPHLAMETLKAQAGIDIVHVPYKGIPQAVPAALAGEVQLTFSGAASSQAFIKAGKLKALAVGGKQRMALLPDVPTFTESGFPDVPSNAWFGLFAPAGTPRDVVMKLHAEVTRILKDPEFVQKEIVAKSYDLVASTPEEFAAFLVADSVRNARAVKISGAKVE</sequence>
<protein>
    <submittedName>
        <fullName evidence="3">Bug family tripartite tricarboxylate transporter substrate binding protein</fullName>
    </submittedName>
</protein>
<feature type="signal peptide" evidence="2">
    <location>
        <begin position="1"/>
        <end position="26"/>
    </location>
</feature>
<proteinExistence type="inferred from homology"/>
<evidence type="ECO:0000313" key="4">
    <source>
        <dbReference type="Proteomes" id="UP001596270"/>
    </source>
</evidence>
<gene>
    <name evidence="3" type="ORF">ACFQND_10470</name>
</gene>
<dbReference type="InterPro" id="IPR042100">
    <property type="entry name" value="Bug_dom1"/>
</dbReference>